<name>A0AAP5IGA3_9CYAN</name>
<keyword evidence="2" id="KW-1185">Reference proteome</keyword>
<sequence length="54" mass="6030">MYYSYFKNSADAGNLQLGCGRSHLQNWIKIVTTSPKLPLGNPEKESNAQICRSV</sequence>
<gene>
    <name evidence="1" type="ORF">G7B40_032355</name>
</gene>
<dbReference type="AlphaFoldDB" id="A0AAP5IGA3"/>
<reference evidence="2" key="1">
    <citation type="journal article" date="2021" name="Science">
        <title>Hunting the eagle killer: A cyanobacterial neurotoxin causes vacuolar myelinopathy.</title>
        <authorList>
            <person name="Breinlinger S."/>
            <person name="Phillips T.J."/>
            <person name="Haram B.N."/>
            <person name="Mares J."/>
            <person name="Martinez Yerena J.A."/>
            <person name="Hrouzek P."/>
            <person name="Sobotka R."/>
            <person name="Henderson W.M."/>
            <person name="Schmieder P."/>
            <person name="Williams S.M."/>
            <person name="Lauderdale J.D."/>
            <person name="Wilde H.D."/>
            <person name="Gerrin W."/>
            <person name="Kust A."/>
            <person name="Washington J.W."/>
            <person name="Wagner C."/>
            <person name="Geier B."/>
            <person name="Liebeke M."/>
            <person name="Enke H."/>
            <person name="Niedermeyer T.H.J."/>
            <person name="Wilde S.B."/>
        </authorList>
    </citation>
    <scope>NUCLEOTIDE SEQUENCE [LARGE SCALE GENOMIC DNA]</scope>
    <source>
        <strain evidence="2">Thurmond2011</strain>
    </source>
</reference>
<evidence type="ECO:0000313" key="2">
    <source>
        <dbReference type="Proteomes" id="UP000667802"/>
    </source>
</evidence>
<comment type="caution">
    <text evidence="1">The sequence shown here is derived from an EMBL/GenBank/DDBJ whole genome shotgun (WGS) entry which is preliminary data.</text>
</comment>
<organism evidence="1 2">
    <name type="scientific">Aetokthonos hydrillicola Thurmond2011</name>
    <dbReference type="NCBI Taxonomy" id="2712845"/>
    <lineage>
        <taxon>Bacteria</taxon>
        <taxon>Bacillati</taxon>
        <taxon>Cyanobacteriota</taxon>
        <taxon>Cyanophyceae</taxon>
        <taxon>Nostocales</taxon>
        <taxon>Hapalosiphonaceae</taxon>
        <taxon>Aetokthonos</taxon>
    </lineage>
</organism>
<evidence type="ECO:0000313" key="1">
    <source>
        <dbReference type="EMBL" id="MDR9899218.1"/>
    </source>
</evidence>
<accession>A0AAP5IGA3</accession>
<dbReference type="EMBL" id="JAALHA020000023">
    <property type="protein sequence ID" value="MDR9899218.1"/>
    <property type="molecule type" value="Genomic_DNA"/>
</dbReference>
<dbReference type="RefSeq" id="WP_208340725.1">
    <property type="nucleotide sequence ID" value="NZ_CAWQFN010000736.1"/>
</dbReference>
<protein>
    <submittedName>
        <fullName evidence="1">Uncharacterized protein</fullName>
    </submittedName>
</protein>
<dbReference type="Proteomes" id="UP000667802">
    <property type="component" value="Unassembled WGS sequence"/>
</dbReference>
<proteinExistence type="predicted"/>